<sequence length="271" mass="31233">MLLLQWKPRNSEDLSMDVDKADALTEWFNIFGDLVGLPHVNQLGEFVGGQHLPTILKFMKEKSLPKKPAEKILNRREFFESLLSHLTELQKVSPNQYHSELKSTAASYGQSDEIAKFLSITLYEIRMDPQLQAAAFDVIVPKLSAKNSNELEIIMDYLDDNSQWPSVGNWSEIIKKSMSENVPARETPRIYATPSTPKRLPFRDLNKTVPGRPYACYSTSGEISVLNDSPKLRENRQRRHIQDQDNQIRKLKSELNEMTHEYDQMRISKPN</sequence>
<proteinExistence type="predicted"/>
<evidence type="ECO:0000313" key="2">
    <source>
        <dbReference type="EMBL" id="TKR60157.1"/>
    </source>
</evidence>
<keyword evidence="1" id="KW-0175">Coiled coil</keyword>
<gene>
    <name evidence="2" type="ORF">L596_027452</name>
</gene>
<feature type="coiled-coil region" evidence="1">
    <location>
        <begin position="234"/>
        <end position="268"/>
    </location>
</feature>
<comment type="caution">
    <text evidence="2">The sequence shown here is derived from an EMBL/GenBank/DDBJ whole genome shotgun (WGS) entry which is preliminary data.</text>
</comment>
<protein>
    <submittedName>
        <fullName evidence="2">Uncharacterized protein</fullName>
    </submittedName>
</protein>
<reference evidence="2 3" key="1">
    <citation type="journal article" date="2015" name="Genome Biol.">
        <title>Comparative genomics of Steinernema reveals deeply conserved gene regulatory networks.</title>
        <authorList>
            <person name="Dillman A.R."/>
            <person name="Macchietto M."/>
            <person name="Porter C.F."/>
            <person name="Rogers A."/>
            <person name="Williams B."/>
            <person name="Antoshechkin I."/>
            <person name="Lee M.M."/>
            <person name="Goodwin Z."/>
            <person name="Lu X."/>
            <person name="Lewis E.E."/>
            <person name="Goodrich-Blair H."/>
            <person name="Stock S.P."/>
            <person name="Adams B.J."/>
            <person name="Sternberg P.W."/>
            <person name="Mortazavi A."/>
        </authorList>
    </citation>
    <scope>NUCLEOTIDE SEQUENCE [LARGE SCALE GENOMIC DNA]</scope>
    <source>
        <strain evidence="2 3">ALL</strain>
    </source>
</reference>
<evidence type="ECO:0000313" key="3">
    <source>
        <dbReference type="Proteomes" id="UP000298663"/>
    </source>
</evidence>
<name>A0A4U5LVJ2_STECR</name>
<evidence type="ECO:0000256" key="1">
    <source>
        <dbReference type="SAM" id="Coils"/>
    </source>
</evidence>
<keyword evidence="3" id="KW-1185">Reference proteome</keyword>
<dbReference type="AlphaFoldDB" id="A0A4U5LVJ2"/>
<organism evidence="2 3">
    <name type="scientific">Steinernema carpocapsae</name>
    <name type="common">Entomopathogenic nematode</name>
    <dbReference type="NCBI Taxonomy" id="34508"/>
    <lineage>
        <taxon>Eukaryota</taxon>
        <taxon>Metazoa</taxon>
        <taxon>Ecdysozoa</taxon>
        <taxon>Nematoda</taxon>
        <taxon>Chromadorea</taxon>
        <taxon>Rhabditida</taxon>
        <taxon>Tylenchina</taxon>
        <taxon>Panagrolaimomorpha</taxon>
        <taxon>Strongyloidoidea</taxon>
        <taxon>Steinernematidae</taxon>
        <taxon>Steinernema</taxon>
    </lineage>
</organism>
<accession>A0A4U5LVJ2</accession>
<reference evidence="2 3" key="2">
    <citation type="journal article" date="2019" name="G3 (Bethesda)">
        <title>Hybrid Assembly of the Genome of the Entomopathogenic Nematode Steinernema carpocapsae Identifies the X-Chromosome.</title>
        <authorList>
            <person name="Serra L."/>
            <person name="Macchietto M."/>
            <person name="Macias-Munoz A."/>
            <person name="McGill C.J."/>
            <person name="Rodriguez I.M."/>
            <person name="Rodriguez B."/>
            <person name="Murad R."/>
            <person name="Mortazavi A."/>
        </authorList>
    </citation>
    <scope>NUCLEOTIDE SEQUENCE [LARGE SCALE GENOMIC DNA]</scope>
    <source>
        <strain evidence="2 3">ALL</strain>
    </source>
</reference>
<dbReference type="Proteomes" id="UP000298663">
    <property type="component" value="Unassembled WGS sequence"/>
</dbReference>
<dbReference type="EMBL" id="AZBU02000011">
    <property type="protein sequence ID" value="TKR60157.1"/>
    <property type="molecule type" value="Genomic_DNA"/>
</dbReference>
<dbReference type="OrthoDB" id="5791508at2759"/>